<reference evidence="3 4" key="1">
    <citation type="submission" date="2022-01" db="EMBL/GenBank/DDBJ databases">
        <title>Alkalihalobacillus sp. EGI L200015, a novel bacterium isolated from a salt lake sediment.</title>
        <authorList>
            <person name="Gao L."/>
            <person name="Fang B.-Z."/>
            <person name="Li W.-J."/>
        </authorList>
    </citation>
    <scope>NUCLEOTIDE SEQUENCE [LARGE SCALE GENOMIC DNA]</scope>
    <source>
        <strain evidence="3 4">KCTC 12718</strain>
    </source>
</reference>
<protein>
    <submittedName>
        <fullName evidence="3">Histidine phosphatase family protein</fullName>
    </submittedName>
</protein>
<evidence type="ECO:0000256" key="2">
    <source>
        <dbReference type="ARBA" id="ARBA00023235"/>
    </source>
</evidence>
<dbReference type="Pfam" id="PF00300">
    <property type="entry name" value="His_Phos_1"/>
    <property type="match status" value="1"/>
</dbReference>
<dbReference type="RefSeq" id="WP_236333681.1">
    <property type="nucleotide sequence ID" value="NZ_JAKIJS010000001.1"/>
</dbReference>
<dbReference type="InterPro" id="IPR013078">
    <property type="entry name" value="His_Pase_superF_clade-1"/>
</dbReference>
<dbReference type="InterPro" id="IPR001345">
    <property type="entry name" value="PG/BPGM_mutase_AS"/>
</dbReference>
<dbReference type="CDD" id="cd07067">
    <property type="entry name" value="HP_PGM_like"/>
    <property type="match status" value="1"/>
</dbReference>
<accession>A0ABS9GYF2</accession>
<dbReference type="InterPro" id="IPR050275">
    <property type="entry name" value="PGM_Phosphatase"/>
</dbReference>
<proteinExistence type="predicted"/>
<organism evidence="3 4">
    <name type="scientific">Pseudalkalibacillus berkeleyi</name>
    <dbReference type="NCBI Taxonomy" id="1069813"/>
    <lineage>
        <taxon>Bacteria</taxon>
        <taxon>Bacillati</taxon>
        <taxon>Bacillota</taxon>
        <taxon>Bacilli</taxon>
        <taxon>Bacillales</taxon>
        <taxon>Fictibacillaceae</taxon>
        <taxon>Pseudalkalibacillus</taxon>
    </lineage>
</organism>
<dbReference type="SMART" id="SM00855">
    <property type="entry name" value="PGAM"/>
    <property type="match status" value="1"/>
</dbReference>
<dbReference type="InterPro" id="IPR029033">
    <property type="entry name" value="His_PPase_superfam"/>
</dbReference>
<evidence type="ECO:0000313" key="4">
    <source>
        <dbReference type="Proteomes" id="UP001649381"/>
    </source>
</evidence>
<evidence type="ECO:0000256" key="1">
    <source>
        <dbReference type="ARBA" id="ARBA00023152"/>
    </source>
</evidence>
<keyword evidence="1" id="KW-0324">Glycolysis</keyword>
<comment type="caution">
    <text evidence="3">The sequence shown here is derived from an EMBL/GenBank/DDBJ whole genome shotgun (WGS) entry which is preliminary data.</text>
</comment>
<dbReference type="PROSITE" id="PS00175">
    <property type="entry name" value="PG_MUTASE"/>
    <property type="match status" value="1"/>
</dbReference>
<evidence type="ECO:0000313" key="3">
    <source>
        <dbReference type="EMBL" id="MCF6137792.1"/>
    </source>
</evidence>
<gene>
    <name evidence="3" type="ORF">L2716_08620</name>
</gene>
<keyword evidence="2" id="KW-0413">Isomerase</keyword>
<keyword evidence="4" id="KW-1185">Reference proteome</keyword>
<dbReference type="Gene3D" id="3.40.50.1240">
    <property type="entry name" value="Phosphoglycerate mutase-like"/>
    <property type="match status" value="1"/>
</dbReference>
<dbReference type="EMBL" id="JAKIJS010000001">
    <property type="protein sequence ID" value="MCF6137792.1"/>
    <property type="molecule type" value="Genomic_DNA"/>
</dbReference>
<sequence>MIYVVRHGQTDLNKEGRLQGRLGLPLNEEGVKQAERLREDFVEVEFDFVFSSPQERAIQTGKIATGNEPIIDKRLDVFDLGEADRLLKHEVKLAGAVPDPNVYQGVEDIHTYIERVFDFMNEIELKYGGKDVNILISGHKCTTGSIGAYFEGIPEDRNILRLSSDNGAYKTYPLNRKTSTNPIS</sequence>
<dbReference type="SUPFAM" id="SSF53254">
    <property type="entry name" value="Phosphoglycerate mutase-like"/>
    <property type="match status" value="1"/>
</dbReference>
<dbReference type="PANTHER" id="PTHR48100">
    <property type="entry name" value="BROAD-SPECIFICITY PHOSPHATASE YOR283W-RELATED"/>
    <property type="match status" value="1"/>
</dbReference>
<dbReference type="PANTHER" id="PTHR48100:SF1">
    <property type="entry name" value="HISTIDINE PHOSPHATASE FAMILY PROTEIN-RELATED"/>
    <property type="match status" value="1"/>
</dbReference>
<name>A0ABS9GYF2_9BACL</name>
<dbReference type="Proteomes" id="UP001649381">
    <property type="component" value="Unassembled WGS sequence"/>
</dbReference>